<evidence type="ECO:0000313" key="5">
    <source>
        <dbReference type="Proteomes" id="UP000838878"/>
    </source>
</evidence>
<dbReference type="AlphaFoldDB" id="A0A8J9UWA4"/>
<keyword evidence="2" id="KW-0812">Transmembrane</keyword>
<dbReference type="Proteomes" id="UP000838878">
    <property type="component" value="Chromosome 6"/>
</dbReference>
<accession>A0A8J9UWA4</accession>
<dbReference type="InterPro" id="IPR029526">
    <property type="entry name" value="PGBD"/>
</dbReference>
<feature type="transmembrane region" description="Helical" evidence="2">
    <location>
        <begin position="733"/>
        <end position="757"/>
    </location>
</feature>
<feature type="transmembrane region" description="Helical" evidence="2">
    <location>
        <begin position="800"/>
        <end position="828"/>
    </location>
</feature>
<feature type="compositionally biased region" description="Low complexity" evidence="1">
    <location>
        <begin position="147"/>
        <end position="156"/>
    </location>
</feature>
<gene>
    <name evidence="4" type="ORF">BINO364_LOCUS12646</name>
</gene>
<feature type="transmembrane region" description="Helical" evidence="2">
    <location>
        <begin position="693"/>
        <end position="713"/>
    </location>
</feature>
<evidence type="ECO:0000259" key="3">
    <source>
        <dbReference type="Pfam" id="PF13843"/>
    </source>
</evidence>
<proteinExistence type="predicted"/>
<protein>
    <recommendedName>
        <fullName evidence="3">PiggyBac transposable element-derived protein domain-containing protein</fullName>
    </recommendedName>
</protein>
<keyword evidence="5" id="KW-1185">Reference proteome</keyword>
<keyword evidence="2" id="KW-1133">Transmembrane helix</keyword>
<evidence type="ECO:0000313" key="4">
    <source>
        <dbReference type="EMBL" id="CAH0727278.1"/>
    </source>
</evidence>
<feature type="transmembrane region" description="Helical" evidence="2">
    <location>
        <begin position="769"/>
        <end position="794"/>
    </location>
</feature>
<feature type="domain" description="PiggyBac transposable element-derived protein" evidence="3">
    <location>
        <begin position="215"/>
        <end position="577"/>
    </location>
</feature>
<sequence>MATRQRVLRALQNSRSRHILALVPEENATSEVSGESSFENEAEVFSHYERHESESSEAPSISSSLAGLNILDSSDDAQNLNVSGSILADFNPEENNDKEQQHPCYDILPSISSLPTLSPMSNLPSVTTSFILNQVSDSPQQSPQNLASTPQSTRSTRAQRRRHNTANLTGSRQPRRVPKKKIELKFKWSYDRFQHRAELDPDTFESPLPDRKNAFNYFTDFFSEDLFDEICLSTNMYSLQTTGRSINLTVDELRSFLAIKVIMGIVSMPSYLDYWSINTRFSLVADVMPLKRYQLIRRYLHFVDNNKTNSDPYFKIRPVIEKIRQNCLKIEEETRFSIDEMVIPYKGTKAGKKRQYNPRKPRKWGFKNFVRAGASGIIYDFFLYAGNDMFVECSFTEEEEGLGWGAKAVLRLCKTIKKKPCIVYFDNFFSSLELIYHLRNTYGIFSLGTMRTNRLRSATSKLKSDKDLKSLGRGSFSQTVCNKTKLSLLKWNDNKCVILASSYADAYPTTKVKRYCKINKRKIDVDYPNIVKHYNAHMGGVDLADMLIALYRTEMKSRRWYLSIFSQLLDICVDNAWLMYRRDSTRKRIKKVKTLKEFRLEIYRALLQKGKNVDTTTIKDLIPEEKIKNPKRPRPVDDIKYDNVDHFPEHVLWTMQPDISVFHVEEEKIEGKMGLPHITSFCWCFGLESGTKLIGYIHLLASLSLMTVASVFADSLRGNVGTIEDAEDHLYTTWYKICVSIAVFSVVHVLLAAMLIYGAHKRSTTAVRVWVWVMIVLYLASLGYVIFSMTFGFTDTGSHIFLAFLEGIVFFGILAYCILCVNSFYLMLRSSEEMETPYKTDY</sequence>
<reference evidence="4" key="1">
    <citation type="submission" date="2021-12" db="EMBL/GenBank/DDBJ databases">
        <authorList>
            <person name="Martin H S."/>
        </authorList>
    </citation>
    <scope>NUCLEOTIDE SEQUENCE</scope>
</reference>
<evidence type="ECO:0000256" key="1">
    <source>
        <dbReference type="SAM" id="MobiDB-lite"/>
    </source>
</evidence>
<dbReference type="Pfam" id="PF13843">
    <property type="entry name" value="DDE_Tnp_1_7"/>
    <property type="match status" value="1"/>
</dbReference>
<feature type="compositionally biased region" description="Polar residues" evidence="1">
    <location>
        <begin position="136"/>
        <end position="146"/>
    </location>
</feature>
<keyword evidence="2" id="KW-0472">Membrane</keyword>
<dbReference type="EMBL" id="OV170226">
    <property type="protein sequence ID" value="CAH0727278.1"/>
    <property type="molecule type" value="Genomic_DNA"/>
</dbReference>
<dbReference type="OrthoDB" id="7461084at2759"/>
<feature type="region of interest" description="Disordered" evidence="1">
    <location>
        <begin position="136"/>
        <end position="176"/>
    </location>
</feature>
<dbReference type="PANTHER" id="PTHR47272">
    <property type="entry name" value="DDE_TNP_1_7 DOMAIN-CONTAINING PROTEIN"/>
    <property type="match status" value="1"/>
</dbReference>
<feature type="non-terminal residue" evidence="4">
    <location>
        <position position="842"/>
    </location>
</feature>
<organism evidence="4 5">
    <name type="scientific">Brenthis ino</name>
    <name type="common">lesser marbled fritillary</name>
    <dbReference type="NCBI Taxonomy" id="405034"/>
    <lineage>
        <taxon>Eukaryota</taxon>
        <taxon>Metazoa</taxon>
        <taxon>Ecdysozoa</taxon>
        <taxon>Arthropoda</taxon>
        <taxon>Hexapoda</taxon>
        <taxon>Insecta</taxon>
        <taxon>Pterygota</taxon>
        <taxon>Neoptera</taxon>
        <taxon>Endopterygota</taxon>
        <taxon>Lepidoptera</taxon>
        <taxon>Glossata</taxon>
        <taxon>Ditrysia</taxon>
        <taxon>Papilionoidea</taxon>
        <taxon>Nymphalidae</taxon>
        <taxon>Heliconiinae</taxon>
        <taxon>Argynnini</taxon>
        <taxon>Brenthis</taxon>
    </lineage>
</organism>
<dbReference type="PANTHER" id="PTHR47272:SF1">
    <property type="entry name" value="PIGGYBAC TRANSPOSABLE ELEMENT-DERIVED PROTEIN 3-LIKE"/>
    <property type="match status" value="1"/>
</dbReference>
<name>A0A8J9UWA4_9NEOP</name>
<evidence type="ECO:0000256" key="2">
    <source>
        <dbReference type="SAM" id="Phobius"/>
    </source>
</evidence>